<gene>
    <name evidence="4" type="ORF">OL497_15505</name>
</gene>
<feature type="domain" description="Secretion system C-terminal sorting" evidence="3">
    <location>
        <begin position="249"/>
        <end position="324"/>
    </location>
</feature>
<dbReference type="Pfam" id="PF18962">
    <property type="entry name" value="Por_Secre_tail"/>
    <property type="match status" value="1"/>
</dbReference>
<proteinExistence type="predicted"/>
<evidence type="ECO:0000256" key="2">
    <source>
        <dbReference type="SAM" id="SignalP"/>
    </source>
</evidence>
<reference evidence="4 5" key="1">
    <citation type="submission" date="2022-10" db="EMBL/GenBank/DDBJ databases">
        <title>Chitinophaga nivalis PC15 sp. nov., isolated from Pyeongchang county, South Korea.</title>
        <authorList>
            <person name="Trinh H.N."/>
        </authorList>
    </citation>
    <scope>NUCLEOTIDE SEQUENCE [LARGE SCALE GENOMIC DNA]</scope>
    <source>
        <strain evidence="4 5">PC14</strain>
    </source>
</reference>
<organism evidence="4 5">
    <name type="scientific">Chitinophaga nivalis</name>
    <dbReference type="NCBI Taxonomy" id="2991709"/>
    <lineage>
        <taxon>Bacteria</taxon>
        <taxon>Pseudomonadati</taxon>
        <taxon>Bacteroidota</taxon>
        <taxon>Chitinophagia</taxon>
        <taxon>Chitinophagales</taxon>
        <taxon>Chitinophagaceae</taxon>
        <taxon>Chitinophaga</taxon>
    </lineage>
</organism>
<feature type="chain" id="PRO_5046625392" evidence="2">
    <location>
        <begin position="29"/>
        <end position="327"/>
    </location>
</feature>
<evidence type="ECO:0000313" key="5">
    <source>
        <dbReference type="Proteomes" id="UP001207742"/>
    </source>
</evidence>
<comment type="caution">
    <text evidence="4">The sequence shown here is derived from an EMBL/GenBank/DDBJ whole genome shotgun (WGS) entry which is preliminary data.</text>
</comment>
<evidence type="ECO:0000313" key="4">
    <source>
        <dbReference type="EMBL" id="MCW3485316.1"/>
    </source>
</evidence>
<evidence type="ECO:0000256" key="1">
    <source>
        <dbReference type="SAM" id="Coils"/>
    </source>
</evidence>
<keyword evidence="2" id="KW-0732">Signal</keyword>
<feature type="coiled-coil region" evidence="1">
    <location>
        <begin position="198"/>
        <end position="225"/>
    </location>
</feature>
<dbReference type="RefSeq" id="WP_264731565.1">
    <property type="nucleotide sequence ID" value="NZ_JAPDNR010000001.1"/>
</dbReference>
<keyword evidence="5" id="KW-1185">Reference proteome</keyword>
<dbReference type="Proteomes" id="UP001207742">
    <property type="component" value="Unassembled WGS sequence"/>
</dbReference>
<keyword evidence="1" id="KW-0175">Coiled coil</keyword>
<protein>
    <submittedName>
        <fullName evidence="4">T9SS type A sorting domain-containing protein</fullName>
    </submittedName>
</protein>
<feature type="signal peptide" evidence="2">
    <location>
        <begin position="1"/>
        <end position="28"/>
    </location>
</feature>
<name>A0ABT3IN39_9BACT</name>
<dbReference type="EMBL" id="JAPDNS010000001">
    <property type="protein sequence ID" value="MCW3485316.1"/>
    <property type="molecule type" value="Genomic_DNA"/>
</dbReference>
<sequence length="327" mass="34421">MKTATISFRIKRTWFTFILFMTTLSVHAQWQTSGNTIYYNNGSVGIGATAPLRQLHIANTGSVADMNLAVSGPAASILFAADQTLTSPLFSKIGIATAAGHFVGSSQAGDFIISGLSPGRDILFVARSSSSSTVERLRITNSGNVGIGTTAPTARLHSNGNVRFENIPTGTGSPLVIDAGGNVFRSSQFAPAAAGTAAPDKNEDIVALQEKVARLEAALQTIQSQLNAVHGKIEVGTTAPGLYQLEAIPNPVTSVTTIKYTYPAHIAAAFINVNDPNGRLIKRINITTQSTSITLSLNDVHVPAGTYIYGLEINGKTVLSKKLVLIK</sequence>
<evidence type="ECO:0000259" key="3">
    <source>
        <dbReference type="Pfam" id="PF18962"/>
    </source>
</evidence>
<accession>A0ABT3IN39</accession>
<dbReference type="InterPro" id="IPR026444">
    <property type="entry name" value="Secre_tail"/>
</dbReference>
<dbReference type="NCBIfam" id="TIGR04183">
    <property type="entry name" value="Por_Secre_tail"/>
    <property type="match status" value="1"/>
</dbReference>